<dbReference type="GO" id="GO:0005524">
    <property type="term" value="F:ATP binding"/>
    <property type="evidence" value="ECO:0007669"/>
    <property type="project" value="UniProtKB-KW"/>
</dbReference>
<dbReference type="GO" id="GO:0005829">
    <property type="term" value="C:cytosol"/>
    <property type="evidence" value="ECO:0007669"/>
    <property type="project" value="TreeGrafter"/>
</dbReference>
<feature type="domain" description="Glutamate--cysteine ligase" evidence="8">
    <location>
        <begin position="7"/>
        <end position="262"/>
    </location>
</feature>
<reference evidence="9 10" key="1">
    <citation type="submission" date="2015-04" db="EMBL/GenBank/DDBJ databases">
        <title>The complete genome sequence of the rumen methanogen Methanobrevibacter millerae SM9.</title>
        <authorList>
            <person name="Leahy S.C."/>
            <person name="Kelly W.J."/>
            <person name="Pacheco D.M."/>
            <person name="Li D."/>
            <person name="Altermann E."/>
            <person name="Attwood G.T."/>
        </authorList>
    </citation>
    <scope>NUCLEOTIDE SEQUENCE [LARGE SCALE GENOMIC DNA]</scope>
    <source>
        <strain evidence="9 10">SM9</strain>
    </source>
</reference>
<sequence length="457" mass="53691">MNLSYLKKLTKDEILSGSFGIERETLRVHSIGELSLTPHPEIFGDKISNPIVTTDFSESQIEIITPTFNNIDMAFTTFCSLSDMVNEALPENEYFWFHSLPSILPEENEIPIAHYGDDEEGQKSEEYRIKLAKKYGLKKQMISGIHFNFSFGDETLRKLYSIVDEEFTYEEFKNEVYLKITRNYIRYCWLVIYLTGSSIACHKTFTSDCIDLMDKQDEYGDYYSTIGCSLRNGSCGYKNLKKLYPSYKSVEEFTQDVTSYIESGDLSEAKELYTQIRLKPKNPKDMLNSLNETGIEYVEIRTLDINPFYRCGLTKRDMQFLHLFTIYMLVKNESDYENWQEEALINEELTAERAFDDEMRLIKDGEEITLKEWGLELINEMHHMVDELGINYHDMLDLMTLRLEKPHVTYSRRLVELIKEQGYIYTIADLSLKNKHKNKNTKINEMKEYRKLALRQV</sequence>
<dbReference type="OrthoDB" id="82233at2157"/>
<dbReference type="Gene3D" id="3.30.590.20">
    <property type="match status" value="1"/>
</dbReference>
<dbReference type="PANTHER" id="PTHR38761">
    <property type="entry name" value="GLUTAMATE--CYSTEINE LIGASE"/>
    <property type="match status" value="1"/>
</dbReference>
<evidence type="ECO:0000256" key="3">
    <source>
        <dbReference type="ARBA" id="ARBA00022598"/>
    </source>
</evidence>
<evidence type="ECO:0000256" key="2">
    <source>
        <dbReference type="ARBA" id="ARBA00012220"/>
    </source>
</evidence>
<dbReference type="SUPFAM" id="SSF55931">
    <property type="entry name" value="Glutamine synthetase/guanido kinase"/>
    <property type="match status" value="1"/>
</dbReference>
<dbReference type="AlphaFoldDB" id="A0A0U3CHT1"/>
<evidence type="ECO:0000256" key="6">
    <source>
        <dbReference type="ARBA" id="ARBA00022840"/>
    </source>
</evidence>
<protein>
    <recommendedName>
        <fullName evidence="2">glutamate--cysteine ligase</fullName>
        <ecNumber evidence="2">6.3.2.2</ecNumber>
    </recommendedName>
</protein>
<dbReference type="InterPro" id="IPR006334">
    <property type="entry name" value="Glut_cys_ligase"/>
</dbReference>
<evidence type="ECO:0000256" key="7">
    <source>
        <dbReference type="ARBA" id="ARBA00048819"/>
    </source>
</evidence>
<dbReference type="InterPro" id="IPR014746">
    <property type="entry name" value="Gln_synth/guanido_kin_cat_dom"/>
</dbReference>
<dbReference type="GO" id="GO:0006750">
    <property type="term" value="P:glutathione biosynthetic process"/>
    <property type="evidence" value="ECO:0007669"/>
    <property type="project" value="UniProtKB-KW"/>
</dbReference>
<proteinExistence type="predicted"/>
<evidence type="ECO:0000313" key="10">
    <source>
        <dbReference type="Proteomes" id="UP000067738"/>
    </source>
</evidence>
<organism evidence="9 10">
    <name type="scientific">Methanobrevibacter millerae</name>
    <dbReference type="NCBI Taxonomy" id="230361"/>
    <lineage>
        <taxon>Archaea</taxon>
        <taxon>Methanobacteriati</taxon>
        <taxon>Methanobacteriota</taxon>
        <taxon>Methanomada group</taxon>
        <taxon>Methanobacteria</taxon>
        <taxon>Methanobacteriales</taxon>
        <taxon>Methanobacteriaceae</taxon>
        <taxon>Methanobrevibacter</taxon>
    </lineage>
</organism>
<keyword evidence="10" id="KW-1185">Reference proteome</keyword>
<dbReference type="EMBL" id="CP011266">
    <property type="protein sequence ID" value="ALT68108.1"/>
    <property type="molecule type" value="Genomic_DNA"/>
</dbReference>
<dbReference type="RefSeq" id="WP_058738457.1">
    <property type="nucleotide sequence ID" value="NZ_CP011266.1"/>
</dbReference>
<dbReference type="Pfam" id="PF04262">
    <property type="entry name" value="Glu_cys_ligase"/>
    <property type="match status" value="2"/>
</dbReference>
<evidence type="ECO:0000259" key="8">
    <source>
        <dbReference type="Pfam" id="PF04262"/>
    </source>
</evidence>
<evidence type="ECO:0000256" key="1">
    <source>
        <dbReference type="ARBA" id="ARBA00005006"/>
    </source>
</evidence>
<gene>
    <name evidence="9" type="primary">gshF</name>
    <name evidence="9" type="ORF">sm9_0306</name>
</gene>
<dbReference type="EC" id="6.3.2.2" evidence="2"/>
<dbReference type="InterPro" id="IPR007370">
    <property type="entry name" value="Glu_cys_ligase"/>
</dbReference>
<dbReference type="GO" id="GO:0004357">
    <property type="term" value="F:glutamate-cysteine ligase activity"/>
    <property type="evidence" value="ECO:0007669"/>
    <property type="project" value="UniProtKB-EC"/>
</dbReference>
<dbReference type="GO" id="GO:0046872">
    <property type="term" value="F:metal ion binding"/>
    <property type="evidence" value="ECO:0007669"/>
    <property type="project" value="TreeGrafter"/>
</dbReference>
<accession>A0A0U3CHT1</accession>
<comment type="catalytic activity">
    <reaction evidence="7">
        <text>L-cysteine + L-glutamate + ATP = gamma-L-glutamyl-L-cysteine + ADP + phosphate + H(+)</text>
        <dbReference type="Rhea" id="RHEA:13285"/>
        <dbReference type="ChEBI" id="CHEBI:15378"/>
        <dbReference type="ChEBI" id="CHEBI:29985"/>
        <dbReference type="ChEBI" id="CHEBI:30616"/>
        <dbReference type="ChEBI" id="CHEBI:35235"/>
        <dbReference type="ChEBI" id="CHEBI:43474"/>
        <dbReference type="ChEBI" id="CHEBI:58173"/>
        <dbReference type="ChEBI" id="CHEBI:456216"/>
        <dbReference type="EC" id="6.3.2.2"/>
    </reaction>
</comment>
<dbReference type="GeneID" id="26735280"/>
<dbReference type="PATRIC" id="fig|230361.4.peg.320"/>
<keyword evidence="3 9" id="KW-0436">Ligase</keyword>
<keyword evidence="6" id="KW-0067">ATP-binding</keyword>
<dbReference type="Proteomes" id="UP000067738">
    <property type="component" value="Chromosome"/>
</dbReference>
<comment type="pathway">
    <text evidence="1">Sulfur metabolism; glutathione biosynthesis; glutathione from L-cysteine and L-glutamate: step 1/2.</text>
</comment>
<evidence type="ECO:0000313" key="9">
    <source>
        <dbReference type="EMBL" id="ALT68108.1"/>
    </source>
</evidence>
<feature type="domain" description="Glutamate--cysteine ligase" evidence="8">
    <location>
        <begin position="266"/>
        <end position="345"/>
    </location>
</feature>
<dbReference type="KEGG" id="mmil:sm9_0306"/>
<evidence type="ECO:0000256" key="4">
    <source>
        <dbReference type="ARBA" id="ARBA00022684"/>
    </source>
</evidence>
<name>A0A0U3CHT1_9EURY</name>
<keyword evidence="5" id="KW-0547">Nucleotide-binding</keyword>
<evidence type="ECO:0000256" key="5">
    <source>
        <dbReference type="ARBA" id="ARBA00022741"/>
    </source>
</evidence>
<keyword evidence="4" id="KW-0317">Glutathione biosynthesis</keyword>
<dbReference type="PANTHER" id="PTHR38761:SF1">
    <property type="entry name" value="GLUTAMATE--CYSTEINE LIGASE"/>
    <property type="match status" value="1"/>
</dbReference>